<dbReference type="Proteomes" id="UP000548067">
    <property type="component" value="Unassembled WGS sequence"/>
</dbReference>
<accession>A0A848NB91</accession>
<evidence type="ECO:0000313" key="2">
    <source>
        <dbReference type="EMBL" id="NMR36018.1"/>
    </source>
</evidence>
<feature type="transmembrane region" description="Helical" evidence="1">
    <location>
        <begin position="215"/>
        <end position="236"/>
    </location>
</feature>
<dbReference type="EMBL" id="JABCJF010000014">
    <property type="protein sequence ID" value="NMR36018.1"/>
    <property type="molecule type" value="Genomic_DNA"/>
</dbReference>
<sequence>MQEKYPQKPGLDFILKQAFYYWNKTLLYQLMFSIIYFTIFLTVFFYFSEKYGIIEQFLGAASDYMKARPEGMDEYKNQIALIMGSDGFQNFYLAIVGVQIFLYPLNLGLFQIFRKLDLKEQIVMGDLFTGYNGLNFFRYISYFIFWFFFYTMIAQTIILPFVWVMITLFVAPLMFFQNKTIFEGIALNWKALKLYFIEILVCVIVAFLFKYIGFTLFLVGGLLTLPFWNAIIYSLYKTIFDEKS</sequence>
<reference evidence="2 3" key="1">
    <citation type="submission" date="2020-04" db="EMBL/GenBank/DDBJ databases">
        <title>Genome analysis and antimicrobial resistance characteristics of Chryseobacterium aquaticum isolated from farmed salmonids.</title>
        <authorList>
            <person name="Saticioglu I.B."/>
            <person name="Duman M."/>
            <person name="Altun S."/>
        </authorList>
    </citation>
    <scope>NUCLEOTIDE SEQUENCE [LARGE SCALE GENOMIC DNA]</scope>
    <source>
        <strain evidence="2 3">C-174</strain>
    </source>
</reference>
<feature type="transmembrane region" description="Helical" evidence="1">
    <location>
        <begin position="192"/>
        <end position="209"/>
    </location>
</feature>
<gene>
    <name evidence="2" type="ORF">HIO71_17705</name>
</gene>
<feature type="transmembrane region" description="Helical" evidence="1">
    <location>
        <begin position="26"/>
        <end position="47"/>
    </location>
</feature>
<evidence type="ECO:0000313" key="3">
    <source>
        <dbReference type="Proteomes" id="UP000548067"/>
    </source>
</evidence>
<evidence type="ECO:0000256" key="1">
    <source>
        <dbReference type="SAM" id="Phobius"/>
    </source>
</evidence>
<comment type="caution">
    <text evidence="2">The sequence shown here is derived from an EMBL/GenBank/DDBJ whole genome shotgun (WGS) entry which is preliminary data.</text>
</comment>
<keyword evidence="1" id="KW-1133">Transmembrane helix</keyword>
<feature type="transmembrane region" description="Helical" evidence="1">
    <location>
        <begin position="157"/>
        <end position="176"/>
    </location>
</feature>
<dbReference type="AlphaFoldDB" id="A0A848NB91"/>
<keyword evidence="1" id="KW-0472">Membrane</keyword>
<organism evidence="2 3">
    <name type="scientific">Chryseobacterium aquaticum</name>
    <dbReference type="NCBI Taxonomy" id="452084"/>
    <lineage>
        <taxon>Bacteria</taxon>
        <taxon>Pseudomonadati</taxon>
        <taxon>Bacteroidota</taxon>
        <taxon>Flavobacteriia</taxon>
        <taxon>Flavobacteriales</taxon>
        <taxon>Weeksellaceae</taxon>
        <taxon>Chryseobacterium group</taxon>
        <taxon>Chryseobacterium</taxon>
    </lineage>
</organism>
<name>A0A848NB91_9FLAO</name>
<evidence type="ECO:0008006" key="4">
    <source>
        <dbReference type="Google" id="ProtNLM"/>
    </source>
</evidence>
<dbReference type="RefSeq" id="WP_169322447.1">
    <property type="nucleotide sequence ID" value="NZ_JABCJF010000014.1"/>
</dbReference>
<feature type="transmembrane region" description="Helical" evidence="1">
    <location>
        <begin position="134"/>
        <end position="151"/>
    </location>
</feature>
<keyword evidence="1" id="KW-0812">Transmembrane</keyword>
<feature type="transmembrane region" description="Helical" evidence="1">
    <location>
        <begin position="91"/>
        <end position="113"/>
    </location>
</feature>
<proteinExistence type="predicted"/>
<protein>
    <recommendedName>
        <fullName evidence="4">Beta-carotene 15,15'-monooxygenase</fullName>
    </recommendedName>
</protein>